<dbReference type="KEGG" id="mos:AXE82_11310"/>
<evidence type="ECO:0000313" key="4">
    <source>
        <dbReference type="Proteomes" id="UP000234914"/>
    </source>
</evidence>
<dbReference type="GeneID" id="35779444"/>
<dbReference type="Pfam" id="PF13614">
    <property type="entry name" value="AAA_31"/>
    <property type="match status" value="1"/>
</dbReference>
<reference evidence="3 5" key="2">
    <citation type="submission" date="2018-06" db="EMBL/GenBank/DDBJ databases">
        <authorList>
            <consortium name="Pathogen Informatics"/>
            <person name="Doyle S."/>
        </authorList>
    </citation>
    <scope>NUCLEOTIDE SEQUENCE [LARGE SCALE GENOMIC DNA]</scope>
    <source>
        <strain evidence="3 5">NCTC10465</strain>
    </source>
</reference>
<feature type="domain" description="AAA" evidence="1">
    <location>
        <begin position="3"/>
        <end position="174"/>
    </location>
</feature>
<sequence>MPKIITVINQKGGVGKTTTAHALGAWLQNKQNKNVLFIDLDQQGNLTYATNASHSENNALGLLINAKLDKQAIQTTPTNYQIIASSPMLANVESMLTMTGREYRLKEALSGLQGYDYIVMDTPPSLNILTINALTASNFALIPAQADIFSVQGITQLGQTIDAVKRYTNKNLQVLGIILTRYSNRNILSRDLQQVIEDTAKSIHTKTYTQNIREAIAIKEAQALRQDIFSYDAKGNATQDYGNLFQEIWQEIQ</sequence>
<dbReference type="PANTHER" id="PTHR13696">
    <property type="entry name" value="P-LOOP CONTAINING NUCLEOSIDE TRIPHOSPHATE HYDROLASE"/>
    <property type="match status" value="1"/>
</dbReference>
<organism evidence="2 4">
    <name type="scientific">Faucicola osloensis</name>
    <name type="common">Moraxella osloensis</name>
    <dbReference type="NCBI Taxonomy" id="34062"/>
    <lineage>
        <taxon>Bacteria</taxon>
        <taxon>Pseudomonadati</taxon>
        <taxon>Pseudomonadota</taxon>
        <taxon>Gammaproteobacteria</taxon>
        <taxon>Moraxellales</taxon>
        <taxon>Moraxellaceae</taxon>
        <taxon>Faucicola</taxon>
    </lineage>
</organism>
<dbReference type="CDD" id="cd02042">
    <property type="entry name" value="ParAB_family"/>
    <property type="match status" value="1"/>
</dbReference>
<evidence type="ECO:0000259" key="1">
    <source>
        <dbReference type="Pfam" id="PF13614"/>
    </source>
</evidence>
<keyword evidence="5" id="KW-1185">Reference proteome</keyword>
<evidence type="ECO:0000313" key="5">
    <source>
        <dbReference type="Proteomes" id="UP000255230"/>
    </source>
</evidence>
<dbReference type="InterPro" id="IPR050678">
    <property type="entry name" value="DNA_Partitioning_ATPase"/>
</dbReference>
<dbReference type="Gene3D" id="3.40.50.300">
    <property type="entry name" value="P-loop containing nucleotide triphosphate hydrolases"/>
    <property type="match status" value="1"/>
</dbReference>
<evidence type="ECO:0000313" key="2">
    <source>
        <dbReference type="EMBL" id="PKZ67680.1"/>
    </source>
</evidence>
<dbReference type="EMBL" id="UGPY01000003">
    <property type="protein sequence ID" value="STZ04870.1"/>
    <property type="molecule type" value="Genomic_DNA"/>
</dbReference>
<dbReference type="AlphaFoldDB" id="A0A0X8K8J8"/>
<dbReference type="PANTHER" id="PTHR13696:SF52">
    <property type="entry name" value="PARA FAMILY PROTEIN CT_582"/>
    <property type="match status" value="1"/>
</dbReference>
<dbReference type="PIRSF" id="PIRSF009320">
    <property type="entry name" value="Nuc_binding_HP_1000"/>
    <property type="match status" value="1"/>
</dbReference>
<dbReference type="RefSeq" id="WP_062335118.1">
    <property type="nucleotide sequence ID" value="NZ_CP014236.1"/>
</dbReference>
<accession>A0A0X8K8J8</accession>
<dbReference type="EMBL" id="PKJS01000032">
    <property type="protein sequence ID" value="PKZ67680.1"/>
    <property type="molecule type" value="Genomic_DNA"/>
</dbReference>
<dbReference type="InterPro" id="IPR025669">
    <property type="entry name" value="AAA_dom"/>
</dbReference>
<dbReference type="SUPFAM" id="SSF52540">
    <property type="entry name" value="P-loop containing nucleoside triphosphate hydrolases"/>
    <property type="match status" value="1"/>
</dbReference>
<gene>
    <name evidence="3" type="primary">soj_8</name>
    <name evidence="2" type="ORF">CYJ96_12525</name>
    <name evidence="3" type="ORF">NCTC10465_02325</name>
</gene>
<protein>
    <submittedName>
        <fullName evidence="2">ParA family protein</fullName>
    </submittedName>
    <submittedName>
        <fullName evidence="3">Sporulation initiation inhibitor protein soj</fullName>
    </submittedName>
</protein>
<reference evidence="2 4" key="1">
    <citation type="submission" date="2017-12" db="EMBL/GenBank/DDBJ databases">
        <title>Phylogenetic diversity of female urinary microbiome.</title>
        <authorList>
            <person name="Thomas-White K."/>
            <person name="Wolfe A.J."/>
        </authorList>
    </citation>
    <scope>NUCLEOTIDE SEQUENCE [LARGE SCALE GENOMIC DNA]</scope>
    <source>
        <strain evidence="2 4">UMB0416</strain>
    </source>
</reference>
<dbReference type="Proteomes" id="UP000255230">
    <property type="component" value="Unassembled WGS sequence"/>
</dbReference>
<name>A0A0X8K8J8_FAUOS</name>
<proteinExistence type="predicted"/>
<dbReference type="InterPro" id="IPR027417">
    <property type="entry name" value="P-loop_NTPase"/>
</dbReference>
<evidence type="ECO:0000313" key="3">
    <source>
        <dbReference type="EMBL" id="STZ04870.1"/>
    </source>
</evidence>
<dbReference type="Proteomes" id="UP000234914">
    <property type="component" value="Unassembled WGS sequence"/>
</dbReference>